<feature type="domain" description="BED-type" evidence="7">
    <location>
        <begin position="3"/>
        <end position="53"/>
    </location>
</feature>
<evidence type="ECO:0000256" key="5">
    <source>
        <dbReference type="SAM" id="MobiDB-lite"/>
    </source>
</evidence>
<accession>A0A8J5NF00</accession>
<dbReference type="PANTHER" id="PTHR34396:SF25">
    <property type="entry name" value="BOUNDARY ELEMENT ASSOCIATED FACTOR"/>
    <property type="match status" value="1"/>
</dbReference>
<feature type="domain" description="BTB" evidence="6">
    <location>
        <begin position="139"/>
        <end position="186"/>
    </location>
</feature>
<dbReference type="PROSITE" id="PS50808">
    <property type="entry name" value="ZF_BED"/>
    <property type="match status" value="2"/>
</dbReference>
<keyword evidence="3" id="KW-0862">Zinc</keyword>
<dbReference type="GO" id="GO:1990837">
    <property type="term" value="F:sequence-specific double-stranded DNA binding"/>
    <property type="evidence" value="ECO:0007669"/>
    <property type="project" value="TreeGrafter"/>
</dbReference>
<gene>
    <name evidence="8" type="primary">fru-L2</name>
    <name evidence="8" type="ORF">Hamer_G008385</name>
</gene>
<feature type="domain" description="BED-type" evidence="7">
    <location>
        <begin position="87"/>
        <end position="138"/>
    </location>
</feature>
<dbReference type="Pfam" id="PF02892">
    <property type="entry name" value="zf-BED"/>
    <property type="match status" value="2"/>
</dbReference>
<dbReference type="PROSITE" id="PS50097">
    <property type="entry name" value="BTB"/>
    <property type="match status" value="1"/>
</dbReference>
<sequence>MRKKRSGVWRHFQEEGDRKVSCRMCRMQLTKHGNTSMMLRHLRRKHPEMMDGLFDTEAPTVTEEESWQAEEQPLGKDPQPYLGSVKRKRSLVWQHFQEKGRDRVSCRLCHDELATQHGNTSSMRRHLHGKHPHIKLSALEGDSESFEELFKTMTHPNPIIVLRDVTLQELQGLINYMYKGQILVKSRDLPGLLKAASQLKIKDDLHVPEGSWQQQGTSTTTTRKAGKTYFQDDQDMDDLEEEYFTPHQTEHTAQGQRTTYEMPSEEVVEPQNMSPHCHEDVPEAKTRMKKVQIKVEHDTDVEESHFQTSLEIPSPIDAHVHQQPEELDAEMITAQEEGDPVDPLVTYEINNCDGTAQVTGSVTHGQGDDNPLAQRSSDPVRQGTPGTSTTVLKVGARHHTSTPLPTLVARRGVGATGGKTQIRISTAGTSRAAPQPLRLMTLSPSRKFSKRDLLAAVNLVQDGCLGVKVASQTANTTIFRSCKTPDNPALVKQELDCPPEKVIKKSHE</sequence>
<keyword evidence="2 4" id="KW-0863">Zinc-finger</keyword>
<evidence type="ECO:0000313" key="9">
    <source>
        <dbReference type="Proteomes" id="UP000747542"/>
    </source>
</evidence>
<keyword evidence="9" id="KW-1185">Reference proteome</keyword>
<feature type="region of interest" description="Disordered" evidence="5">
    <location>
        <begin position="360"/>
        <end position="389"/>
    </location>
</feature>
<evidence type="ECO:0000256" key="2">
    <source>
        <dbReference type="ARBA" id="ARBA00022771"/>
    </source>
</evidence>
<dbReference type="InterPro" id="IPR000210">
    <property type="entry name" value="BTB/POZ_dom"/>
</dbReference>
<dbReference type="AlphaFoldDB" id="A0A8J5NF00"/>
<dbReference type="SUPFAM" id="SSF57667">
    <property type="entry name" value="beta-beta-alpha zinc fingers"/>
    <property type="match status" value="2"/>
</dbReference>
<dbReference type="Pfam" id="PF00651">
    <property type="entry name" value="BTB"/>
    <property type="match status" value="1"/>
</dbReference>
<dbReference type="EMBL" id="JAHLQT010001931">
    <property type="protein sequence ID" value="KAG7177718.1"/>
    <property type="molecule type" value="Genomic_DNA"/>
</dbReference>
<evidence type="ECO:0000256" key="4">
    <source>
        <dbReference type="PROSITE-ProRule" id="PRU00027"/>
    </source>
</evidence>
<dbReference type="Proteomes" id="UP000747542">
    <property type="component" value="Unassembled WGS sequence"/>
</dbReference>
<proteinExistence type="predicted"/>
<evidence type="ECO:0000313" key="8">
    <source>
        <dbReference type="EMBL" id="KAG7177718.1"/>
    </source>
</evidence>
<organism evidence="8 9">
    <name type="scientific">Homarus americanus</name>
    <name type="common">American lobster</name>
    <dbReference type="NCBI Taxonomy" id="6706"/>
    <lineage>
        <taxon>Eukaryota</taxon>
        <taxon>Metazoa</taxon>
        <taxon>Ecdysozoa</taxon>
        <taxon>Arthropoda</taxon>
        <taxon>Crustacea</taxon>
        <taxon>Multicrustacea</taxon>
        <taxon>Malacostraca</taxon>
        <taxon>Eumalacostraca</taxon>
        <taxon>Eucarida</taxon>
        <taxon>Decapoda</taxon>
        <taxon>Pleocyemata</taxon>
        <taxon>Astacidea</taxon>
        <taxon>Nephropoidea</taxon>
        <taxon>Nephropidae</taxon>
        <taxon>Homarus</taxon>
    </lineage>
</organism>
<evidence type="ECO:0000256" key="1">
    <source>
        <dbReference type="ARBA" id="ARBA00022723"/>
    </source>
</evidence>
<keyword evidence="1" id="KW-0479">Metal-binding</keyword>
<dbReference type="GO" id="GO:0008270">
    <property type="term" value="F:zinc ion binding"/>
    <property type="evidence" value="ECO:0007669"/>
    <property type="project" value="UniProtKB-KW"/>
</dbReference>
<name>A0A8J5NF00_HOMAM</name>
<dbReference type="GO" id="GO:0005634">
    <property type="term" value="C:nucleus"/>
    <property type="evidence" value="ECO:0007669"/>
    <property type="project" value="TreeGrafter"/>
</dbReference>
<dbReference type="InterPro" id="IPR011333">
    <property type="entry name" value="SKP1/BTB/POZ_sf"/>
</dbReference>
<protein>
    <submittedName>
        <fullName evidence="8">Sex determination protein fruitless-like 2</fullName>
    </submittedName>
</protein>
<dbReference type="InterPro" id="IPR036236">
    <property type="entry name" value="Znf_C2H2_sf"/>
</dbReference>
<feature type="region of interest" description="Disordered" evidence="5">
    <location>
        <begin position="59"/>
        <end position="81"/>
    </location>
</feature>
<evidence type="ECO:0000256" key="3">
    <source>
        <dbReference type="ARBA" id="ARBA00022833"/>
    </source>
</evidence>
<dbReference type="SMART" id="SM00614">
    <property type="entry name" value="ZnF_BED"/>
    <property type="match status" value="2"/>
</dbReference>
<evidence type="ECO:0000259" key="6">
    <source>
        <dbReference type="PROSITE" id="PS50097"/>
    </source>
</evidence>
<dbReference type="Gene3D" id="3.30.710.10">
    <property type="entry name" value="Potassium Channel Kv1.1, Chain A"/>
    <property type="match status" value="1"/>
</dbReference>
<dbReference type="GO" id="GO:0006357">
    <property type="term" value="P:regulation of transcription by RNA polymerase II"/>
    <property type="evidence" value="ECO:0007669"/>
    <property type="project" value="TreeGrafter"/>
</dbReference>
<dbReference type="InterPro" id="IPR053031">
    <property type="entry name" value="Cuticle_assoc_protein"/>
</dbReference>
<dbReference type="PANTHER" id="PTHR34396">
    <property type="entry name" value="OS03G0264950 PROTEIN-RELATED"/>
    <property type="match status" value="1"/>
</dbReference>
<feature type="compositionally biased region" description="Polar residues" evidence="5">
    <location>
        <begin position="373"/>
        <end position="389"/>
    </location>
</feature>
<reference evidence="8" key="1">
    <citation type="journal article" date="2021" name="Sci. Adv.">
        <title>The American lobster genome reveals insights on longevity, neural, and immune adaptations.</title>
        <authorList>
            <person name="Polinski J.M."/>
            <person name="Zimin A.V."/>
            <person name="Clark K.F."/>
            <person name="Kohn A.B."/>
            <person name="Sadowski N."/>
            <person name="Timp W."/>
            <person name="Ptitsyn A."/>
            <person name="Khanna P."/>
            <person name="Romanova D.Y."/>
            <person name="Williams P."/>
            <person name="Greenwood S.J."/>
            <person name="Moroz L.L."/>
            <person name="Walt D.R."/>
            <person name="Bodnar A.G."/>
        </authorList>
    </citation>
    <scope>NUCLEOTIDE SEQUENCE</scope>
    <source>
        <strain evidence="8">GMGI-L3</strain>
    </source>
</reference>
<comment type="caution">
    <text evidence="8">The sequence shown here is derived from an EMBL/GenBank/DDBJ whole genome shotgun (WGS) entry which is preliminary data.</text>
</comment>
<dbReference type="SUPFAM" id="SSF54695">
    <property type="entry name" value="POZ domain"/>
    <property type="match status" value="1"/>
</dbReference>
<dbReference type="InterPro" id="IPR003656">
    <property type="entry name" value="Znf_BED"/>
</dbReference>
<evidence type="ECO:0000259" key="7">
    <source>
        <dbReference type="PROSITE" id="PS50808"/>
    </source>
</evidence>